<evidence type="ECO:0000256" key="8">
    <source>
        <dbReference type="ARBA" id="ARBA00022692"/>
    </source>
</evidence>
<dbReference type="CDD" id="cd06261">
    <property type="entry name" value="TM_PBP2"/>
    <property type="match status" value="1"/>
</dbReference>
<comment type="similarity">
    <text evidence="3">Belongs to the ABC transporter superfamily.</text>
</comment>
<evidence type="ECO:0000256" key="9">
    <source>
        <dbReference type="ARBA" id="ARBA00022741"/>
    </source>
</evidence>
<dbReference type="InterPro" id="IPR003439">
    <property type="entry name" value="ABC_transporter-like_ATP-bd"/>
</dbReference>
<proteinExistence type="inferred from homology"/>
<dbReference type="NCBIfam" id="NF007027">
    <property type="entry name" value="PRK09493.1"/>
    <property type="match status" value="1"/>
</dbReference>
<feature type="transmembrane region" description="Helical" evidence="14">
    <location>
        <begin position="54"/>
        <end position="78"/>
    </location>
</feature>
<evidence type="ECO:0000256" key="1">
    <source>
        <dbReference type="ARBA" id="ARBA00004417"/>
    </source>
</evidence>
<evidence type="ECO:0000259" key="16">
    <source>
        <dbReference type="PROSITE" id="PS50928"/>
    </source>
</evidence>
<dbReference type="PANTHER" id="PTHR43166:SF14">
    <property type="entry name" value="GLUTAMINE TRANSPORT ATP-BINDING PROTEIN GLNQ"/>
    <property type="match status" value="1"/>
</dbReference>
<keyword evidence="7" id="KW-0997">Cell inner membrane</keyword>
<keyword evidence="11" id="KW-0029">Amino-acid transport</keyword>
<dbReference type="GO" id="GO:0022857">
    <property type="term" value="F:transmembrane transporter activity"/>
    <property type="evidence" value="ECO:0007669"/>
    <property type="project" value="InterPro"/>
</dbReference>
<dbReference type="EMBL" id="LR134204">
    <property type="protein sequence ID" value="VEB94176.1"/>
    <property type="molecule type" value="Genomic_DNA"/>
</dbReference>
<dbReference type="Gene3D" id="1.10.3720.10">
    <property type="entry name" value="MetI-like"/>
    <property type="match status" value="1"/>
</dbReference>
<gene>
    <name evidence="17" type="primary">glnQ_3</name>
    <name evidence="17" type="ORF">NCTC11075_05092</name>
</gene>
<dbReference type="InterPro" id="IPR010065">
    <property type="entry name" value="AA_ABC_transptr_permease_3TM"/>
</dbReference>
<dbReference type="PROSITE" id="PS50893">
    <property type="entry name" value="ABC_TRANSPORTER_2"/>
    <property type="match status" value="1"/>
</dbReference>
<evidence type="ECO:0000256" key="14">
    <source>
        <dbReference type="RuleBase" id="RU363032"/>
    </source>
</evidence>
<dbReference type="InterPro" id="IPR000515">
    <property type="entry name" value="MetI-like"/>
</dbReference>
<dbReference type="SUPFAM" id="SSF161098">
    <property type="entry name" value="MetI-like"/>
    <property type="match status" value="1"/>
</dbReference>
<dbReference type="AlphaFoldDB" id="A0A447UU16"/>
<keyword evidence="12 14" id="KW-1133">Transmembrane helix</keyword>
<evidence type="ECO:0000259" key="15">
    <source>
        <dbReference type="PROSITE" id="PS50893"/>
    </source>
</evidence>
<reference evidence="17 18" key="1">
    <citation type="submission" date="2018-12" db="EMBL/GenBank/DDBJ databases">
        <authorList>
            <consortium name="Pathogen Informatics"/>
        </authorList>
    </citation>
    <scope>NUCLEOTIDE SEQUENCE [LARGE SCALE GENOMIC DNA]</scope>
    <source>
        <strain evidence="17 18">NCTC11075</strain>
    </source>
</reference>
<evidence type="ECO:0000313" key="17">
    <source>
        <dbReference type="EMBL" id="VEB94176.1"/>
    </source>
</evidence>
<evidence type="ECO:0000256" key="13">
    <source>
        <dbReference type="ARBA" id="ARBA00023136"/>
    </source>
</evidence>
<dbReference type="GO" id="GO:0006865">
    <property type="term" value="P:amino acid transport"/>
    <property type="evidence" value="ECO:0007669"/>
    <property type="project" value="UniProtKB-KW"/>
</dbReference>
<protein>
    <submittedName>
        <fullName evidence="17">Glutamine ABC transporter ATP-binding protein</fullName>
    </submittedName>
</protein>
<keyword evidence="5 14" id="KW-0813">Transport</keyword>
<evidence type="ECO:0000256" key="2">
    <source>
        <dbReference type="ARBA" id="ARBA00004429"/>
    </source>
</evidence>
<dbReference type="PROSITE" id="PS00211">
    <property type="entry name" value="ABC_TRANSPORTER_1"/>
    <property type="match status" value="1"/>
</dbReference>
<feature type="domain" description="ABC transmembrane type-1" evidence="16">
    <location>
        <begin position="19"/>
        <end position="209"/>
    </location>
</feature>
<organism evidence="17 18">
    <name type="scientific">Citrobacter koseri</name>
    <name type="common">Citrobacter diversus</name>
    <dbReference type="NCBI Taxonomy" id="545"/>
    <lineage>
        <taxon>Bacteria</taxon>
        <taxon>Pseudomonadati</taxon>
        <taxon>Pseudomonadota</taxon>
        <taxon>Gammaproteobacteria</taxon>
        <taxon>Enterobacterales</taxon>
        <taxon>Enterobacteriaceae</taxon>
        <taxon>Citrobacter</taxon>
    </lineage>
</organism>
<keyword evidence="8 14" id="KW-0812">Transmembrane</keyword>
<name>A0A447UU16_CITKO</name>
<comment type="subcellular location">
    <subcellularLocation>
        <location evidence="2">Cell inner membrane</location>
        <topology evidence="2">Multi-pass membrane protein</topology>
    </subcellularLocation>
    <subcellularLocation>
        <location evidence="1">Cell inner membrane</location>
        <topology evidence="1">Peripheral membrane protein</topology>
    </subcellularLocation>
    <subcellularLocation>
        <location evidence="14">Cell membrane</location>
        <topology evidence="14">Multi-pass membrane protein</topology>
    </subcellularLocation>
</comment>
<evidence type="ECO:0000256" key="5">
    <source>
        <dbReference type="ARBA" id="ARBA00022448"/>
    </source>
</evidence>
<feature type="transmembrane region" description="Helical" evidence="14">
    <location>
        <begin position="23"/>
        <end position="42"/>
    </location>
</feature>
<evidence type="ECO:0000313" key="18">
    <source>
        <dbReference type="Proteomes" id="UP000270272"/>
    </source>
</evidence>
<evidence type="ECO:0000256" key="4">
    <source>
        <dbReference type="ARBA" id="ARBA00010072"/>
    </source>
</evidence>
<dbReference type="GO" id="GO:0005524">
    <property type="term" value="F:ATP binding"/>
    <property type="evidence" value="ECO:0007669"/>
    <property type="project" value="UniProtKB-KW"/>
</dbReference>
<dbReference type="GO" id="GO:0043190">
    <property type="term" value="C:ATP-binding cassette (ABC) transporter complex"/>
    <property type="evidence" value="ECO:0007669"/>
    <property type="project" value="InterPro"/>
</dbReference>
<dbReference type="InterPro" id="IPR050086">
    <property type="entry name" value="MetN_ABC_transporter-like"/>
</dbReference>
<evidence type="ECO:0000256" key="10">
    <source>
        <dbReference type="ARBA" id="ARBA00022840"/>
    </source>
</evidence>
<comment type="similarity">
    <text evidence="4">Belongs to the binding-protein-dependent transport system permease family. HisMQ subfamily.</text>
</comment>
<evidence type="ECO:0000256" key="12">
    <source>
        <dbReference type="ARBA" id="ARBA00022989"/>
    </source>
</evidence>
<dbReference type="Gene3D" id="3.40.50.300">
    <property type="entry name" value="P-loop containing nucleotide triphosphate hydrolases"/>
    <property type="match status" value="1"/>
</dbReference>
<sequence length="459" mass="50565">MEFDWSAIWPAIPLLIEGAKMTLWISILGLAGGLVIGLLAGFARTFGGWIANHVALVFIEVIRGTPIVVQVMFIYFALPMAFNDLRIDPFSAAVVTIMINSGAYIAEITRGAVLSIHKGFREAGLALGLSRGETIRHVILPLALRRMLPPLGNQWIISIKDTSLFIVIGVAELTRQGQEIIAGNFRALEIWSAVAVFYLIITLGTELHSASSGKKDENPVIEFKNVSKHFGPTQVLHNIDLNIKQGEVVVIIGPSGSGKSTLLRCINKLEEITSGELIVDGLKVNDPKVDERLIRQEAGMVFQQFYLFPHLTALENVMFGPLRVRGAKKEDAEKQAKELLAKVGLAERAHHYPSELSGGQQQRVAIARALAVKPKMMLFDEPTSALDPELRHEVLKVMQDLAEEGMTMVIVTHEIGFAEKVASRLIFIDKGRIAEDGNPQTLIENPPSQRLQEFLQHVS</sequence>
<keyword evidence="9" id="KW-0547">Nucleotide-binding</keyword>
<dbReference type="InterPro" id="IPR035906">
    <property type="entry name" value="MetI-like_sf"/>
</dbReference>
<accession>A0A447UU16</accession>
<dbReference type="PANTHER" id="PTHR43166">
    <property type="entry name" value="AMINO ACID IMPORT ATP-BINDING PROTEIN"/>
    <property type="match status" value="1"/>
</dbReference>
<feature type="domain" description="ABC transporter" evidence="15">
    <location>
        <begin position="221"/>
        <end position="455"/>
    </location>
</feature>
<dbReference type="PROSITE" id="PS50928">
    <property type="entry name" value="ABC_TM1"/>
    <property type="match status" value="1"/>
</dbReference>
<dbReference type="InterPro" id="IPR027417">
    <property type="entry name" value="P-loop_NTPase"/>
</dbReference>
<keyword evidence="10 17" id="KW-0067">ATP-binding</keyword>
<dbReference type="SMART" id="SM00382">
    <property type="entry name" value="AAA"/>
    <property type="match status" value="1"/>
</dbReference>
<evidence type="ECO:0000256" key="11">
    <source>
        <dbReference type="ARBA" id="ARBA00022970"/>
    </source>
</evidence>
<evidence type="ECO:0000256" key="6">
    <source>
        <dbReference type="ARBA" id="ARBA00022475"/>
    </source>
</evidence>
<dbReference type="GO" id="GO:0016887">
    <property type="term" value="F:ATP hydrolysis activity"/>
    <property type="evidence" value="ECO:0007669"/>
    <property type="project" value="InterPro"/>
</dbReference>
<dbReference type="Pfam" id="PF00005">
    <property type="entry name" value="ABC_tran"/>
    <property type="match status" value="1"/>
</dbReference>
<evidence type="ECO:0000256" key="3">
    <source>
        <dbReference type="ARBA" id="ARBA00005417"/>
    </source>
</evidence>
<dbReference type="NCBIfam" id="NF007028">
    <property type="entry name" value="PRK09494.1"/>
    <property type="match status" value="1"/>
</dbReference>
<dbReference type="CDD" id="cd03262">
    <property type="entry name" value="ABC_HisP_GlnQ"/>
    <property type="match status" value="1"/>
</dbReference>
<dbReference type="SUPFAM" id="SSF52540">
    <property type="entry name" value="P-loop containing nucleoside triphosphate hydrolases"/>
    <property type="match status" value="1"/>
</dbReference>
<dbReference type="InterPro" id="IPR003593">
    <property type="entry name" value="AAA+_ATPase"/>
</dbReference>
<dbReference type="Proteomes" id="UP000270272">
    <property type="component" value="Chromosome"/>
</dbReference>
<keyword evidence="13 14" id="KW-0472">Membrane</keyword>
<dbReference type="Pfam" id="PF00528">
    <property type="entry name" value="BPD_transp_1"/>
    <property type="match status" value="1"/>
</dbReference>
<evidence type="ECO:0000256" key="7">
    <source>
        <dbReference type="ARBA" id="ARBA00022519"/>
    </source>
</evidence>
<dbReference type="InterPro" id="IPR017871">
    <property type="entry name" value="ABC_transporter-like_CS"/>
</dbReference>
<keyword evidence="6" id="KW-1003">Cell membrane</keyword>
<dbReference type="NCBIfam" id="TIGR01726">
    <property type="entry name" value="HEQRo_perm_3TM"/>
    <property type="match status" value="1"/>
</dbReference>
<dbReference type="FunFam" id="3.40.50.300:FF:000020">
    <property type="entry name" value="Amino acid ABC transporter ATP-binding component"/>
    <property type="match status" value="1"/>
</dbReference>